<protein>
    <recommendedName>
        <fullName evidence="4 10">Glutamine--fructose-6-phosphate aminotransferase [isomerizing]</fullName>
        <ecNumber evidence="3 10">2.6.1.16</ecNumber>
    </recommendedName>
    <alternativeName>
        <fullName evidence="10">D-fructose-6-phosphate amidotransferase</fullName>
    </alternativeName>
    <alternativeName>
        <fullName evidence="10">GFAT</fullName>
    </alternativeName>
    <alternativeName>
        <fullName evidence="10">Glucosamine-6-phosphate synthase</fullName>
    </alternativeName>
    <alternativeName>
        <fullName evidence="10">Hexosephosphate aminotransferase</fullName>
    </alternativeName>
    <alternativeName>
        <fullName evidence="10">L-glutamine--D-fructose-6-phosphate amidotransferase</fullName>
    </alternativeName>
</protein>
<dbReference type="RefSeq" id="WP_115830495.1">
    <property type="nucleotide sequence ID" value="NZ_QNUL01000005.1"/>
</dbReference>
<evidence type="ECO:0000256" key="7">
    <source>
        <dbReference type="ARBA" id="ARBA00022679"/>
    </source>
</evidence>
<dbReference type="GO" id="GO:0006487">
    <property type="term" value="P:protein N-linked glycosylation"/>
    <property type="evidence" value="ECO:0007669"/>
    <property type="project" value="TreeGrafter"/>
</dbReference>
<feature type="initiator methionine" description="Removed" evidence="10">
    <location>
        <position position="1"/>
    </location>
</feature>
<dbReference type="SUPFAM" id="SSF56235">
    <property type="entry name" value="N-terminal nucleophile aminohydrolases (Ntn hydrolases)"/>
    <property type="match status" value="1"/>
</dbReference>
<keyword evidence="9" id="KW-0315">Glutamine amidotransferase</keyword>
<keyword evidence="7 10" id="KW-0808">Transferase</keyword>
<dbReference type="CDD" id="cd05009">
    <property type="entry name" value="SIS_GlmS_GlmD_2"/>
    <property type="match status" value="1"/>
</dbReference>
<dbReference type="OrthoDB" id="106547at2"/>
<dbReference type="Pfam" id="PF13522">
    <property type="entry name" value="GATase_6"/>
    <property type="match status" value="1"/>
</dbReference>
<dbReference type="InterPro" id="IPR046348">
    <property type="entry name" value="SIS_dom_sf"/>
</dbReference>
<evidence type="ECO:0000259" key="11">
    <source>
        <dbReference type="PROSITE" id="PS51278"/>
    </source>
</evidence>
<comment type="function">
    <text evidence="10">Catalyzes the first step in hexosamine metabolism, converting fructose-6P into glucosamine-6P using glutamine as a nitrogen source.</text>
</comment>
<evidence type="ECO:0000256" key="9">
    <source>
        <dbReference type="ARBA" id="ARBA00022962"/>
    </source>
</evidence>
<dbReference type="InterPro" id="IPR005855">
    <property type="entry name" value="GFAT"/>
</dbReference>
<dbReference type="FunFam" id="3.60.20.10:FF:000006">
    <property type="entry name" value="Glutamine--fructose-6-phosphate aminotransferase [isomerizing]"/>
    <property type="match status" value="1"/>
</dbReference>
<evidence type="ECO:0000256" key="5">
    <source>
        <dbReference type="ARBA" id="ARBA00022490"/>
    </source>
</evidence>
<dbReference type="Proteomes" id="UP000256373">
    <property type="component" value="Unassembled WGS sequence"/>
</dbReference>
<sequence>MCGIVAYVGERDAFPLILKGLKRLEYRGYDSSGIALLEEGELNIYKKKGKVADLELQNAGKELKSTIGIGHTRWATHGVPNDVNAHPHYSNDKKLAIIHNGIIENYASIKQNLISKGHVFFSDTDTEVLIHFIEDIQKETGHCLEDAVKLALKEVVGAYAIVIMSVDHPGQLIAARKGSPLVIGVGENEFFFASDATPIIEYTKNVVYLDDYEVALVRDGKLTIQNLDNTETVPYIQKLEMELETIEKGGYDHFMIKEIFEQPRSIADSMRGRLNAAEAQLQLGGLSNYMDKLVAADRIVIVGCGTSWHAGLVAEYLFEELARVNVEVEYASEFRYRNPVIKENDIVIAISQSGETADTLAAIELAKSKGATIFGICNVVGSSIARASHAGAYTHAGPEIGVASTKAFTAQVTVLTLMALAVAKKKGTITDEVFERLLAELDNIPSKVNKVFESATKIKEIAFIFTYAKNFIYLGRGLNFPVALEGALKLKEISYIHAEGYPAAEMKHGPIALIDEDMPVVFLATKDSSYEKIVSNIQEVKARKGRVIAIVTEGDTLIPTMVDFVIEVPDTHEVLTPLLSVIPLQLLSYYIAVMRGRNVDQPRNLAKSVTVE</sequence>
<dbReference type="GO" id="GO:0046349">
    <property type="term" value="P:amino sugar biosynthetic process"/>
    <property type="evidence" value="ECO:0007669"/>
    <property type="project" value="UniProtKB-ARBA"/>
</dbReference>
<dbReference type="PANTHER" id="PTHR10937:SF0">
    <property type="entry name" value="GLUTAMINE--FRUCTOSE-6-PHOSPHATE TRANSAMINASE (ISOMERIZING)"/>
    <property type="match status" value="1"/>
</dbReference>
<dbReference type="EC" id="2.6.1.16" evidence="3 10"/>
<dbReference type="Gene3D" id="3.60.20.10">
    <property type="entry name" value="Glutamine Phosphoribosylpyrophosphate, subunit 1, domain 1"/>
    <property type="match status" value="1"/>
</dbReference>
<dbReference type="NCBIfam" id="TIGR01135">
    <property type="entry name" value="glmS"/>
    <property type="match status" value="1"/>
</dbReference>
<keyword evidence="5 10" id="KW-0963">Cytoplasm</keyword>
<comment type="subunit">
    <text evidence="10">Homodimer.</text>
</comment>
<comment type="caution">
    <text evidence="13">The sequence shown here is derived from an EMBL/GenBank/DDBJ whole genome shotgun (WGS) entry which is preliminary data.</text>
</comment>
<evidence type="ECO:0000259" key="12">
    <source>
        <dbReference type="PROSITE" id="PS51464"/>
    </source>
</evidence>
<dbReference type="Gene3D" id="3.40.50.10490">
    <property type="entry name" value="Glucose-6-phosphate isomerase like protein, domain 1"/>
    <property type="match status" value="2"/>
</dbReference>
<reference evidence="13 14" key="1">
    <citation type="submission" date="2018-07" db="EMBL/GenBank/DDBJ databases">
        <title>Dyadobacter roseus sp. nov., isolated from rose rhizosphere soil.</title>
        <authorList>
            <person name="Chen L."/>
        </authorList>
    </citation>
    <scope>NUCLEOTIDE SEQUENCE [LARGE SCALE GENOMIC DNA]</scope>
    <source>
        <strain evidence="13 14">RS19</strain>
    </source>
</reference>
<dbReference type="GO" id="GO:0004360">
    <property type="term" value="F:glutamine-fructose-6-phosphate transaminase (isomerizing) activity"/>
    <property type="evidence" value="ECO:0007669"/>
    <property type="project" value="UniProtKB-UniRule"/>
</dbReference>
<comment type="subcellular location">
    <subcellularLocation>
        <location evidence="2 10">Cytoplasm</location>
    </subcellularLocation>
</comment>
<dbReference type="Pfam" id="PF01380">
    <property type="entry name" value="SIS"/>
    <property type="match status" value="2"/>
</dbReference>
<dbReference type="PROSITE" id="PS51464">
    <property type="entry name" value="SIS"/>
    <property type="match status" value="2"/>
</dbReference>
<proteinExistence type="inferred from homology"/>
<dbReference type="NCBIfam" id="NF001484">
    <property type="entry name" value="PRK00331.1"/>
    <property type="match status" value="1"/>
</dbReference>
<feature type="active site" description="For Fru-6P isomerization activity" evidence="10">
    <location>
        <position position="607"/>
    </location>
</feature>
<keyword evidence="6 10" id="KW-0032">Aminotransferase</keyword>
<dbReference type="InterPro" id="IPR029055">
    <property type="entry name" value="Ntn_hydrolases_N"/>
</dbReference>
<dbReference type="FunFam" id="3.40.50.10490:FF:000002">
    <property type="entry name" value="Glutamine--fructose-6-phosphate aminotransferase [isomerizing]"/>
    <property type="match status" value="1"/>
</dbReference>
<evidence type="ECO:0000313" key="14">
    <source>
        <dbReference type="Proteomes" id="UP000256373"/>
    </source>
</evidence>
<feature type="active site" description="Nucleophile; for GATase activity" evidence="10">
    <location>
        <position position="2"/>
    </location>
</feature>
<dbReference type="HAMAP" id="MF_00164">
    <property type="entry name" value="GlmS"/>
    <property type="match status" value="1"/>
</dbReference>
<evidence type="ECO:0000256" key="6">
    <source>
        <dbReference type="ARBA" id="ARBA00022576"/>
    </source>
</evidence>
<evidence type="ECO:0000313" key="13">
    <source>
        <dbReference type="EMBL" id="REA62464.1"/>
    </source>
</evidence>
<dbReference type="GO" id="GO:0005829">
    <property type="term" value="C:cytosol"/>
    <property type="evidence" value="ECO:0007669"/>
    <property type="project" value="TreeGrafter"/>
</dbReference>
<dbReference type="EMBL" id="QNUL01000005">
    <property type="protein sequence ID" value="REA62464.1"/>
    <property type="molecule type" value="Genomic_DNA"/>
</dbReference>
<accession>A0A3D8YDB9</accession>
<dbReference type="GO" id="GO:0005975">
    <property type="term" value="P:carbohydrate metabolic process"/>
    <property type="evidence" value="ECO:0007669"/>
    <property type="project" value="UniProtKB-UniRule"/>
</dbReference>
<dbReference type="PANTHER" id="PTHR10937">
    <property type="entry name" value="GLUCOSAMINE--FRUCTOSE-6-PHOSPHATE AMINOTRANSFERASE, ISOMERIZING"/>
    <property type="match status" value="1"/>
</dbReference>
<dbReference type="InterPro" id="IPR047084">
    <property type="entry name" value="GFAT_N"/>
</dbReference>
<evidence type="ECO:0000256" key="8">
    <source>
        <dbReference type="ARBA" id="ARBA00022737"/>
    </source>
</evidence>
<evidence type="ECO:0000256" key="2">
    <source>
        <dbReference type="ARBA" id="ARBA00004496"/>
    </source>
</evidence>
<keyword evidence="8" id="KW-0677">Repeat</keyword>
<dbReference type="InterPro" id="IPR035490">
    <property type="entry name" value="GlmS/FrlB_SIS"/>
</dbReference>
<dbReference type="SUPFAM" id="SSF53697">
    <property type="entry name" value="SIS domain"/>
    <property type="match status" value="1"/>
</dbReference>
<organism evidence="13 14">
    <name type="scientific">Dyadobacter luteus</name>
    <dbReference type="NCBI Taxonomy" id="2259619"/>
    <lineage>
        <taxon>Bacteria</taxon>
        <taxon>Pseudomonadati</taxon>
        <taxon>Bacteroidota</taxon>
        <taxon>Cytophagia</taxon>
        <taxon>Cytophagales</taxon>
        <taxon>Spirosomataceae</taxon>
        <taxon>Dyadobacter</taxon>
    </lineage>
</organism>
<dbReference type="GO" id="GO:0006047">
    <property type="term" value="P:UDP-N-acetylglucosamine metabolic process"/>
    <property type="evidence" value="ECO:0007669"/>
    <property type="project" value="TreeGrafter"/>
</dbReference>
<dbReference type="PROSITE" id="PS51278">
    <property type="entry name" value="GATASE_TYPE_2"/>
    <property type="match status" value="1"/>
</dbReference>
<dbReference type="InterPro" id="IPR017932">
    <property type="entry name" value="GATase_2_dom"/>
</dbReference>
<gene>
    <name evidence="10 13" type="primary">glmS</name>
    <name evidence="13" type="ORF">DSL64_09430</name>
</gene>
<name>A0A3D8YDB9_9BACT</name>
<evidence type="ECO:0000256" key="1">
    <source>
        <dbReference type="ARBA" id="ARBA00001031"/>
    </source>
</evidence>
<feature type="domain" description="Glutamine amidotransferase type-2" evidence="11">
    <location>
        <begin position="2"/>
        <end position="220"/>
    </location>
</feature>
<dbReference type="GO" id="GO:0097367">
    <property type="term" value="F:carbohydrate derivative binding"/>
    <property type="evidence" value="ECO:0007669"/>
    <property type="project" value="InterPro"/>
</dbReference>
<feature type="domain" description="SIS" evidence="12">
    <location>
        <begin position="289"/>
        <end position="428"/>
    </location>
</feature>
<dbReference type="FunFam" id="3.40.50.10490:FF:000001">
    <property type="entry name" value="Glutamine--fructose-6-phosphate aminotransferase [isomerizing]"/>
    <property type="match status" value="1"/>
</dbReference>
<evidence type="ECO:0000256" key="4">
    <source>
        <dbReference type="ARBA" id="ARBA00016090"/>
    </source>
</evidence>
<evidence type="ECO:0000256" key="10">
    <source>
        <dbReference type="HAMAP-Rule" id="MF_00164"/>
    </source>
</evidence>
<dbReference type="AlphaFoldDB" id="A0A3D8YDB9"/>
<dbReference type="CDD" id="cd05008">
    <property type="entry name" value="SIS_GlmS_GlmD_1"/>
    <property type="match status" value="1"/>
</dbReference>
<feature type="domain" description="SIS" evidence="12">
    <location>
        <begin position="461"/>
        <end position="602"/>
    </location>
</feature>
<dbReference type="InterPro" id="IPR001347">
    <property type="entry name" value="SIS_dom"/>
</dbReference>
<keyword evidence="14" id="KW-1185">Reference proteome</keyword>
<dbReference type="GO" id="GO:0006002">
    <property type="term" value="P:fructose 6-phosphate metabolic process"/>
    <property type="evidence" value="ECO:0007669"/>
    <property type="project" value="TreeGrafter"/>
</dbReference>
<dbReference type="CDD" id="cd00714">
    <property type="entry name" value="GFAT"/>
    <property type="match status" value="1"/>
</dbReference>
<evidence type="ECO:0000256" key="3">
    <source>
        <dbReference type="ARBA" id="ARBA00012916"/>
    </source>
</evidence>
<dbReference type="InterPro" id="IPR035466">
    <property type="entry name" value="GlmS/AgaS_SIS"/>
</dbReference>
<comment type="catalytic activity">
    <reaction evidence="1 10">
        <text>D-fructose 6-phosphate + L-glutamine = D-glucosamine 6-phosphate + L-glutamate</text>
        <dbReference type="Rhea" id="RHEA:13237"/>
        <dbReference type="ChEBI" id="CHEBI:29985"/>
        <dbReference type="ChEBI" id="CHEBI:58359"/>
        <dbReference type="ChEBI" id="CHEBI:58725"/>
        <dbReference type="ChEBI" id="CHEBI:61527"/>
        <dbReference type="EC" id="2.6.1.16"/>
    </reaction>
</comment>